<dbReference type="EMBL" id="JH687922">
    <property type="protein sequence ID" value="EJD34766.1"/>
    <property type="molecule type" value="Genomic_DNA"/>
</dbReference>
<evidence type="ECO:0000313" key="3">
    <source>
        <dbReference type="Proteomes" id="UP000006514"/>
    </source>
</evidence>
<gene>
    <name evidence="2" type="ORF">AURDEDRAFT_188943</name>
</gene>
<dbReference type="SUPFAM" id="SSF55486">
    <property type="entry name" value="Metalloproteases ('zincins'), catalytic domain"/>
    <property type="match status" value="1"/>
</dbReference>
<evidence type="ECO:0008006" key="4">
    <source>
        <dbReference type="Google" id="ProtNLM"/>
    </source>
</evidence>
<reference evidence="3" key="1">
    <citation type="journal article" date="2012" name="Science">
        <title>The Paleozoic origin of enzymatic lignin decomposition reconstructed from 31 fungal genomes.</title>
        <authorList>
            <person name="Floudas D."/>
            <person name="Binder M."/>
            <person name="Riley R."/>
            <person name="Barry K."/>
            <person name="Blanchette R.A."/>
            <person name="Henrissat B."/>
            <person name="Martinez A.T."/>
            <person name="Otillar R."/>
            <person name="Spatafora J.W."/>
            <person name="Yadav J.S."/>
            <person name="Aerts A."/>
            <person name="Benoit I."/>
            <person name="Boyd A."/>
            <person name="Carlson A."/>
            <person name="Copeland A."/>
            <person name="Coutinho P.M."/>
            <person name="de Vries R.P."/>
            <person name="Ferreira P."/>
            <person name="Findley K."/>
            <person name="Foster B."/>
            <person name="Gaskell J."/>
            <person name="Glotzer D."/>
            <person name="Gorecki P."/>
            <person name="Heitman J."/>
            <person name="Hesse C."/>
            <person name="Hori C."/>
            <person name="Igarashi K."/>
            <person name="Jurgens J.A."/>
            <person name="Kallen N."/>
            <person name="Kersten P."/>
            <person name="Kohler A."/>
            <person name="Kuees U."/>
            <person name="Kumar T.K.A."/>
            <person name="Kuo A."/>
            <person name="LaButti K."/>
            <person name="Larrondo L.F."/>
            <person name="Lindquist E."/>
            <person name="Ling A."/>
            <person name="Lombard V."/>
            <person name="Lucas S."/>
            <person name="Lundell T."/>
            <person name="Martin R."/>
            <person name="McLaughlin D.J."/>
            <person name="Morgenstern I."/>
            <person name="Morin E."/>
            <person name="Murat C."/>
            <person name="Nagy L.G."/>
            <person name="Nolan M."/>
            <person name="Ohm R.A."/>
            <person name="Patyshakuliyeva A."/>
            <person name="Rokas A."/>
            <person name="Ruiz-Duenas F.J."/>
            <person name="Sabat G."/>
            <person name="Salamov A."/>
            <person name="Samejima M."/>
            <person name="Schmutz J."/>
            <person name="Slot J.C."/>
            <person name="St John F."/>
            <person name="Stenlid J."/>
            <person name="Sun H."/>
            <person name="Sun S."/>
            <person name="Syed K."/>
            <person name="Tsang A."/>
            <person name="Wiebenga A."/>
            <person name="Young D."/>
            <person name="Pisabarro A."/>
            <person name="Eastwood D.C."/>
            <person name="Martin F."/>
            <person name="Cullen D."/>
            <person name="Grigoriev I.V."/>
            <person name="Hibbett D.S."/>
        </authorList>
    </citation>
    <scope>NUCLEOTIDE SEQUENCE [LARGE SCALE GENOMIC DNA]</scope>
    <source>
        <strain evidence="3">TFB10046</strain>
    </source>
</reference>
<dbReference type="AlphaFoldDB" id="J0D723"/>
<organism evidence="2 3">
    <name type="scientific">Auricularia subglabra (strain TFB-10046 / SS5)</name>
    <name type="common">White-rot fungus</name>
    <name type="synonym">Auricularia delicata (strain TFB10046)</name>
    <dbReference type="NCBI Taxonomy" id="717982"/>
    <lineage>
        <taxon>Eukaryota</taxon>
        <taxon>Fungi</taxon>
        <taxon>Dikarya</taxon>
        <taxon>Basidiomycota</taxon>
        <taxon>Agaricomycotina</taxon>
        <taxon>Agaricomycetes</taxon>
        <taxon>Auriculariales</taxon>
        <taxon>Auriculariaceae</taxon>
        <taxon>Auricularia</taxon>
    </lineage>
</organism>
<dbReference type="InParanoid" id="J0D723"/>
<dbReference type="KEGG" id="adl:AURDEDRAFT_188943"/>
<feature type="chain" id="PRO_5003732656" description="Lysine-specific metallo-endopeptidase domain-containing protein" evidence="1">
    <location>
        <begin position="19"/>
        <end position="281"/>
    </location>
</feature>
<protein>
    <recommendedName>
        <fullName evidence="4">Lysine-specific metallo-endopeptidase domain-containing protein</fullName>
    </recommendedName>
</protein>
<evidence type="ECO:0000313" key="2">
    <source>
        <dbReference type="EMBL" id="EJD34766.1"/>
    </source>
</evidence>
<proteinExistence type="predicted"/>
<dbReference type="Proteomes" id="UP000006514">
    <property type="component" value="Unassembled WGS sequence"/>
</dbReference>
<name>J0D723_AURST</name>
<feature type="signal peptide" evidence="1">
    <location>
        <begin position="1"/>
        <end position="18"/>
    </location>
</feature>
<sequence>MLLVRLAALVLSIHAASADLGKAVLFANGLKEPLRKLDDITRVATTKTGPKNLDTNSICKTLARQAGCTDDQVTGKEVWYADCDKPWALCRCSDANMSFDTMERRWAKVPVGLRSYGGTLLAVKRDSGCVAYTFGGEYIRFHGDCGSSVFIHEVSHTVDKGFSSTAAFKDGVAKSSCVPDSYANTNYVEDFAQLNVCLTWALRFGVLSDAAGKDAACMAPQYNLLKSDARIKAAQSATQCIPCVRNNCKTRGIDDDEEINTHNITMTQTSMCEFPAAGEDD</sequence>
<evidence type="ECO:0000256" key="1">
    <source>
        <dbReference type="SAM" id="SignalP"/>
    </source>
</evidence>
<dbReference type="OrthoDB" id="2142213at2759"/>
<accession>J0D723</accession>
<keyword evidence="3" id="KW-1185">Reference proteome</keyword>
<keyword evidence="1" id="KW-0732">Signal</keyword>